<sequence>MPWLIFYGGMVDQGVTSGLFTLSGLTFRHQQTMLLIFCCGSYKNMFHMEHQSLICMQELVQLDYHWQPLGNAGETQAGSKLFRSVKCVEVNKESKLSFEKTVERLPNHVD</sequence>
<gene>
    <name evidence="1" type="ORF">SVIM_LOCUS26883</name>
</gene>
<reference evidence="1" key="1">
    <citation type="submission" date="2019-03" db="EMBL/GenBank/DDBJ databases">
        <authorList>
            <person name="Mank J."/>
            <person name="Almeida P."/>
        </authorList>
    </citation>
    <scope>NUCLEOTIDE SEQUENCE</scope>
    <source>
        <strain evidence="1">78183</strain>
    </source>
</reference>
<accession>A0A6N2K383</accession>
<dbReference type="AlphaFoldDB" id="A0A6N2K383"/>
<organism evidence="1">
    <name type="scientific">Salix viminalis</name>
    <name type="common">Common osier</name>
    <name type="synonym">Basket willow</name>
    <dbReference type="NCBI Taxonomy" id="40686"/>
    <lineage>
        <taxon>Eukaryota</taxon>
        <taxon>Viridiplantae</taxon>
        <taxon>Streptophyta</taxon>
        <taxon>Embryophyta</taxon>
        <taxon>Tracheophyta</taxon>
        <taxon>Spermatophyta</taxon>
        <taxon>Magnoliopsida</taxon>
        <taxon>eudicotyledons</taxon>
        <taxon>Gunneridae</taxon>
        <taxon>Pentapetalae</taxon>
        <taxon>rosids</taxon>
        <taxon>fabids</taxon>
        <taxon>Malpighiales</taxon>
        <taxon>Salicaceae</taxon>
        <taxon>Saliceae</taxon>
        <taxon>Salix</taxon>
    </lineage>
</organism>
<name>A0A6N2K383_SALVM</name>
<dbReference type="EMBL" id="CAADRP010000080">
    <property type="protein sequence ID" value="VFU22704.1"/>
    <property type="molecule type" value="Genomic_DNA"/>
</dbReference>
<evidence type="ECO:0000313" key="1">
    <source>
        <dbReference type="EMBL" id="VFU22704.1"/>
    </source>
</evidence>
<protein>
    <submittedName>
        <fullName evidence="1">Uncharacterized protein</fullName>
    </submittedName>
</protein>
<proteinExistence type="predicted"/>